<keyword evidence="3" id="KW-1185">Reference proteome</keyword>
<dbReference type="PANTHER" id="PTHR13715:SF99">
    <property type="entry name" value="INOSITOL 1,4,5-TRISPHOSPHATE RECEPTOR-LIKE PROTEIN A"/>
    <property type="match status" value="1"/>
</dbReference>
<protein>
    <submittedName>
        <fullName evidence="2">Uncharacterized protein</fullName>
    </submittedName>
</protein>
<dbReference type="GO" id="GO:0006816">
    <property type="term" value="P:calcium ion transport"/>
    <property type="evidence" value="ECO:0007669"/>
    <property type="project" value="InterPro"/>
</dbReference>
<dbReference type="Proteomes" id="UP000692954">
    <property type="component" value="Unassembled WGS sequence"/>
</dbReference>
<evidence type="ECO:0000313" key="2">
    <source>
        <dbReference type="EMBL" id="CAD8106824.1"/>
    </source>
</evidence>
<comment type="caution">
    <text evidence="2">The sequence shown here is derived from an EMBL/GenBank/DDBJ whole genome shotgun (WGS) entry which is preliminary data.</text>
</comment>
<dbReference type="InterPro" id="IPR015925">
    <property type="entry name" value="Ryanodine_IP3_receptor"/>
</dbReference>
<reference evidence="2" key="1">
    <citation type="submission" date="2021-01" db="EMBL/GenBank/DDBJ databases">
        <authorList>
            <consortium name="Genoscope - CEA"/>
            <person name="William W."/>
        </authorList>
    </citation>
    <scope>NUCLEOTIDE SEQUENCE</scope>
</reference>
<feature type="compositionally biased region" description="Polar residues" evidence="1">
    <location>
        <begin position="153"/>
        <end position="175"/>
    </location>
</feature>
<dbReference type="PANTHER" id="PTHR13715">
    <property type="entry name" value="RYANODINE RECEPTOR AND IP3 RECEPTOR"/>
    <property type="match status" value="1"/>
</dbReference>
<evidence type="ECO:0000256" key="1">
    <source>
        <dbReference type="SAM" id="MobiDB-lite"/>
    </source>
</evidence>
<dbReference type="EMBL" id="CAJJDN010000087">
    <property type="protein sequence ID" value="CAD8106824.1"/>
    <property type="molecule type" value="Genomic_DNA"/>
</dbReference>
<gene>
    <name evidence="2" type="ORF">PSON_ATCC_30995.1.T0870192</name>
</gene>
<feature type="region of interest" description="Disordered" evidence="1">
    <location>
        <begin position="149"/>
        <end position="175"/>
    </location>
</feature>
<evidence type="ECO:0000313" key="3">
    <source>
        <dbReference type="Proteomes" id="UP000692954"/>
    </source>
</evidence>
<proteinExistence type="predicted"/>
<name>A0A8S1PUV5_9CILI</name>
<sequence length="175" mass="20440">MVSIASGIIIDTFGQLREDENKMNSDIKDKCFICGQENIIFERSSDGSSSGFKNHLKQNHYMWNYLYYIAYLQWKDSQYFSGIKSYVNKKIKDKDMSWISFGRARELVKGEDEQEKQAKQMEQSSVNLVQQLTHSNDIISALKEKKEKKKQHFLQQTQPTQHKEQIGSQQSMALL</sequence>
<dbReference type="AlphaFoldDB" id="A0A8S1PUV5"/>
<accession>A0A8S1PUV5</accession>
<organism evidence="2 3">
    <name type="scientific">Paramecium sonneborni</name>
    <dbReference type="NCBI Taxonomy" id="65129"/>
    <lineage>
        <taxon>Eukaryota</taxon>
        <taxon>Sar</taxon>
        <taxon>Alveolata</taxon>
        <taxon>Ciliophora</taxon>
        <taxon>Intramacronucleata</taxon>
        <taxon>Oligohymenophorea</taxon>
        <taxon>Peniculida</taxon>
        <taxon>Parameciidae</taxon>
        <taxon>Paramecium</taxon>
    </lineage>
</organism>
<dbReference type="OrthoDB" id="295684at2759"/>